<keyword evidence="1" id="KW-0472">Membrane</keyword>
<sequence length="194" mass="20663">MGADRNTSGLRCLVRRLFPGANPLRRRTDLFEPIALLLAVLVVAAAAVVALLVARDELNNRLAVVEQEQATRHQVVASVVAELPSSATGHRPVAVHWGQPPADRFAVVDLPARAPAAGTLPIWVDDQDRLVAPPLTGGEAAQAAGLAGAGVLLGAALMTTLGLLGARAWVTHRRLEAWAAEWEKVEPQWRNHTS</sequence>
<name>A0ABT4V6G8_9PSEU</name>
<accession>A0ABT4V6G8</accession>
<keyword evidence="1" id="KW-1133">Transmembrane helix</keyword>
<keyword evidence="1" id="KW-0812">Transmembrane</keyword>
<keyword evidence="3" id="KW-1185">Reference proteome</keyword>
<dbReference type="EMBL" id="JAQGLA010000070">
    <property type="protein sequence ID" value="MDA3629547.1"/>
    <property type="molecule type" value="Genomic_DNA"/>
</dbReference>
<dbReference type="RefSeq" id="WP_270952570.1">
    <property type="nucleotide sequence ID" value="NZ_JAQGLA010000070.1"/>
</dbReference>
<feature type="transmembrane region" description="Helical" evidence="1">
    <location>
        <begin position="143"/>
        <end position="164"/>
    </location>
</feature>
<organism evidence="2 3">
    <name type="scientific">Saccharopolyspora oryzae</name>
    <dbReference type="NCBI Taxonomy" id="2997343"/>
    <lineage>
        <taxon>Bacteria</taxon>
        <taxon>Bacillati</taxon>
        <taxon>Actinomycetota</taxon>
        <taxon>Actinomycetes</taxon>
        <taxon>Pseudonocardiales</taxon>
        <taxon>Pseudonocardiaceae</taxon>
        <taxon>Saccharopolyspora</taxon>
    </lineage>
</organism>
<evidence type="ECO:0000313" key="3">
    <source>
        <dbReference type="Proteomes" id="UP001210380"/>
    </source>
</evidence>
<evidence type="ECO:0000256" key="1">
    <source>
        <dbReference type="SAM" id="Phobius"/>
    </source>
</evidence>
<comment type="caution">
    <text evidence="2">The sequence shown here is derived from an EMBL/GenBank/DDBJ whole genome shotgun (WGS) entry which is preliminary data.</text>
</comment>
<dbReference type="Proteomes" id="UP001210380">
    <property type="component" value="Unassembled WGS sequence"/>
</dbReference>
<dbReference type="PANTHER" id="PTHR42305:SF1">
    <property type="entry name" value="MEMBRANE PROTEIN RV1733C-RELATED"/>
    <property type="match status" value="1"/>
</dbReference>
<protein>
    <recommendedName>
        <fullName evidence="4">Transmembrane protein</fullName>
    </recommendedName>
</protein>
<evidence type="ECO:0008006" key="4">
    <source>
        <dbReference type="Google" id="ProtNLM"/>
    </source>
</evidence>
<dbReference type="PANTHER" id="PTHR42305">
    <property type="entry name" value="MEMBRANE PROTEIN RV1733C-RELATED"/>
    <property type="match status" value="1"/>
</dbReference>
<reference evidence="2 3" key="1">
    <citation type="submission" date="2022-11" db="EMBL/GenBank/DDBJ databases">
        <title>Draft genome sequence of Saccharopolyspora sp. WRP15-2 isolated from rhizosphere soils of wild rice in Thailand.</title>
        <authorList>
            <person name="Duangmal K."/>
            <person name="Kammanee S."/>
            <person name="Muangham S."/>
        </authorList>
    </citation>
    <scope>NUCLEOTIDE SEQUENCE [LARGE SCALE GENOMIC DNA]</scope>
    <source>
        <strain evidence="2 3">WRP15-2</strain>
    </source>
</reference>
<feature type="transmembrane region" description="Helical" evidence="1">
    <location>
        <begin position="34"/>
        <end position="54"/>
    </location>
</feature>
<proteinExistence type="predicted"/>
<dbReference type="InterPro" id="IPR039708">
    <property type="entry name" value="MT1774/Rv1733c-like"/>
</dbReference>
<evidence type="ECO:0000313" key="2">
    <source>
        <dbReference type="EMBL" id="MDA3629547.1"/>
    </source>
</evidence>
<gene>
    <name evidence="2" type="ORF">OU415_29250</name>
</gene>